<evidence type="ECO:0000259" key="4">
    <source>
        <dbReference type="Pfam" id="PF10531"/>
    </source>
</evidence>
<dbReference type="PANTHER" id="PTHR33619:SF3">
    <property type="entry name" value="POLYSACCHARIDE EXPORT PROTEIN GFCE-RELATED"/>
    <property type="match status" value="1"/>
</dbReference>
<evidence type="ECO:0000313" key="5">
    <source>
        <dbReference type="EMBL" id="QOY90866.1"/>
    </source>
</evidence>
<sequence>MTNQTWKLQGNTWRRLAAFAVVLAAAILPASGIDQARNSDQLGAGDQVIIRAMHVAEISDKPIRIGDDGTLQLPLIGRIKAAGLTVNELSDQMRKRLAEFLVEPEVAVELVEMKSHPVSVIGALVTPGVYQLHGQKRLLEMISGAGGLRDDAGSMVRITRVRTQGALPLAAARLDATGEYFVGEVRVSDLMSAKNPAENILVRPDDVISIPRGRLVYVMGEVRKPGGFVLREQETLSVLQALALSEGLMPTAGRKNARILRPTLDAGPGKKEIPVDIASILSGKTNDMGLQPDDVLFIPNSAPKSATLRAVEAAVQIGTGVVIWRR</sequence>
<dbReference type="Pfam" id="PF10531">
    <property type="entry name" value="SLBB"/>
    <property type="match status" value="2"/>
</dbReference>
<feature type="domain" description="Polysaccharide export protein N-terminal" evidence="3">
    <location>
        <begin position="37"/>
        <end position="110"/>
    </location>
</feature>
<dbReference type="AlphaFoldDB" id="A0A7S7NW74"/>
<evidence type="ECO:0000256" key="1">
    <source>
        <dbReference type="ARBA" id="ARBA00022729"/>
    </source>
</evidence>
<accession>A0A7S7NW74</accession>
<dbReference type="Pfam" id="PF02563">
    <property type="entry name" value="Poly_export"/>
    <property type="match status" value="1"/>
</dbReference>
<feature type="chain" id="PRO_5032550804" evidence="2">
    <location>
        <begin position="37"/>
        <end position="326"/>
    </location>
</feature>
<dbReference type="InterPro" id="IPR003715">
    <property type="entry name" value="Poly_export_N"/>
</dbReference>
<dbReference type="InterPro" id="IPR049712">
    <property type="entry name" value="Poly_export"/>
</dbReference>
<protein>
    <submittedName>
        <fullName evidence="5">Polysaccharide biosynthesis/export family protein</fullName>
    </submittedName>
</protein>
<feature type="signal peptide" evidence="2">
    <location>
        <begin position="1"/>
        <end position="36"/>
    </location>
</feature>
<dbReference type="KEGG" id="pfer:IRI77_13250"/>
<evidence type="ECO:0000313" key="6">
    <source>
        <dbReference type="Proteomes" id="UP000593892"/>
    </source>
</evidence>
<feature type="domain" description="Soluble ligand binding" evidence="4">
    <location>
        <begin position="216"/>
        <end position="269"/>
    </location>
</feature>
<dbReference type="Proteomes" id="UP000593892">
    <property type="component" value="Chromosome"/>
</dbReference>
<keyword evidence="6" id="KW-1185">Reference proteome</keyword>
<reference evidence="5 6" key="1">
    <citation type="submission" date="2020-10" db="EMBL/GenBank/DDBJ databases">
        <title>Complete genome sequence of Paludibaculum fermentans P105T, a facultatively anaerobic acidobacterium capable of dissimilatory Fe(III) reduction.</title>
        <authorList>
            <person name="Dedysh S.N."/>
            <person name="Beletsky A.V."/>
            <person name="Kulichevskaya I.S."/>
            <person name="Mardanov A.V."/>
            <person name="Ravin N.V."/>
        </authorList>
    </citation>
    <scope>NUCLEOTIDE SEQUENCE [LARGE SCALE GENOMIC DNA]</scope>
    <source>
        <strain evidence="5 6">P105</strain>
    </source>
</reference>
<dbReference type="EMBL" id="CP063849">
    <property type="protein sequence ID" value="QOY90866.1"/>
    <property type="molecule type" value="Genomic_DNA"/>
</dbReference>
<feature type="domain" description="Soluble ligand binding" evidence="4">
    <location>
        <begin position="118"/>
        <end position="163"/>
    </location>
</feature>
<gene>
    <name evidence="5" type="ORF">IRI77_13250</name>
</gene>
<dbReference type="GO" id="GO:0015159">
    <property type="term" value="F:polysaccharide transmembrane transporter activity"/>
    <property type="evidence" value="ECO:0007669"/>
    <property type="project" value="InterPro"/>
</dbReference>
<dbReference type="RefSeq" id="WP_194452523.1">
    <property type="nucleotide sequence ID" value="NZ_CP063849.1"/>
</dbReference>
<dbReference type="PANTHER" id="PTHR33619">
    <property type="entry name" value="POLYSACCHARIDE EXPORT PROTEIN GFCE-RELATED"/>
    <property type="match status" value="1"/>
</dbReference>
<dbReference type="Gene3D" id="3.30.1950.10">
    <property type="entry name" value="wza like domain"/>
    <property type="match status" value="1"/>
</dbReference>
<organism evidence="5 6">
    <name type="scientific">Paludibaculum fermentans</name>
    <dbReference type="NCBI Taxonomy" id="1473598"/>
    <lineage>
        <taxon>Bacteria</taxon>
        <taxon>Pseudomonadati</taxon>
        <taxon>Acidobacteriota</taxon>
        <taxon>Terriglobia</taxon>
        <taxon>Bryobacterales</taxon>
        <taxon>Bryobacteraceae</taxon>
        <taxon>Paludibaculum</taxon>
    </lineage>
</organism>
<proteinExistence type="predicted"/>
<evidence type="ECO:0000256" key="2">
    <source>
        <dbReference type="SAM" id="SignalP"/>
    </source>
</evidence>
<name>A0A7S7NW74_PALFE</name>
<dbReference type="InterPro" id="IPR019554">
    <property type="entry name" value="Soluble_ligand-bd"/>
</dbReference>
<dbReference type="Gene3D" id="3.10.560.10">
    <property type="entry name" value="Outer membrane lipoprotein wza domain like"/>
    <property type="match status" value="2"/>
</dbReference>
<evidence type="ECO:0000259" key="3">
    <source>
        <dbReference type="Pfam" id="PF02563"/>
    </source>
</evidence>
<keyword evidence="1 2" id="KW-0732">Signal</keyword>